<dbReference type="InterPro" id="IPR007853">
    <property type="entry name" value="Znf_DNL-typ"/>
</dbReference>
<dbReference type="GeneID" id="105368966"/>
<sequence length="197" mass="22732">MFLSRQILNHGFRILLKRLPNTIGIQNVHNKVIFLQHSNFSLSRRSLLEANSNILSESDNSNEVEKQKLGQIKAKLKIVFTCKKCNIRSSKIISKLAYEKGVVIVRCDKCKNNHLIADNLGWFDNNACRNIETILRKKGEEVRKIQDDQEGYFEAIANETFKTVAAIRNEAIDKKIIEEDNNQLNVQSENIENYKNK</sequence>
<dbReference type="GO" id="GO:0050821">
    <property type="term" value="P:protein stabilization"/>
    <property type="evidence" value="ECO:0007669"/>
    <property type="project" value="TreeGrafter"/>
</dbReference>
<dbReference type="GO" id="GO:0005739">
    <property type="term" value="C:mitochondrion"/>
    <property type="evidence" value="ECO:0007669"/>
    <property type="project" value="TreeGrafter"/>
</dbReference>
<dbReference type="GO" id="GO:0008270">
    <property type="term" value="F:zinc ion binding"/>
    <property type="evidence" value="ECO:0007669"/>
    <property type="project" value="UniProtKB-KW"/>
</dbReference>
<evidence type="ECO:0000256" key="3">
    <source>
        <dbReference type="ARBA" id="ARBA00022833"/>
    </source>
</evidence>
<dbReference type="PANTHER" id="PTHR20922:SF13">
    <property type="entry name" value="DNL-TYPE ZINC FINGER PROTEIN"/>
    <property type="match status" value="1"/>
</dbReference>
<evidence type="ECO:0000256" key="4">
    <source>
        <dbReference type="PROSITE-ProRule" id="PRU00834"/>
    </source>
</evidence>
<dbReference type="GO" id="GO:0051087">
    <property type="term" value="F:protein-folding chaperone binding"/>
    <property type="evidence" value="ECO:0007669"/>
    <property type="project" value="TreeGrafter"/>
</dbReference>
<dbReference type="Pfam" id="PF05180">
    <property type="entry name" value="zf-DNL"/>
    <property type="match status" value="1"/>
</dbReference>
<dbReference type="Proteomes" id="UP000695007">
    <property type="component" value="Unplaced"/>
</dbReference>
<dbReference type="GO" id="GO:0030150">
    <property type="term" value="P:protein import into mitochondrial matrix"/>
    <property type="evidence" value="ECO:0007669"/>
    <property type="project" value="TreeGrafter"/>
</dbReference>
<evidence type="ECO:0000313" key="6">
    <source>
        <dbReference type="Proteomes" id="UP000695007"/>
    </source>
</evidence>
<protein>
    <submittedName>
        <fullName evidence="7">Mitochondrial protein import protein ZIM17-like</fullName>
    </submittedName>
</protein>
<keyword evidence="6" id="KW-1185">Reference proteome</keyword>
<feature type="domain" description="DNL-type" evidence="5">
    <location>
        <begin position="71"/>
        <end position="167"/>
    </location>
</feature>
<dbReference type="AlphaFoldDB" id="A0AAJ7E3H3"/>
<dbReference type="PROSITE" id="PS51501">
    <property type="entry name" value="ZF_DNL"/>
    <property type="match status" value="1"/>
</dbReference>
<organism evidence="6 7">
    <name type="scientific">Ceratosolen solmsi marchali</name>
    <dbReference type="NCBI Taxonomy" id="326594"/>
    <lineage>
        <taxon>Eukaryota</taxon>
        <taxon>Metazoa</taxon>
        <taxon>Ecdysozoa</taxon>
        <taxon>Arthropoda</taxon>
        <taxon>Hexapoda</taxon>
        <taxon>Insecta</taxon>
        <taxon>Pterygota</taxon>
        <taxon>Neoptera</taxon>
        <taxon>Endopterygota</taxon>
        <taxon>Hymenoptera</taxon>
        <taxon>Apocrita</taxon>
        <taxon>Proctotrupomorpha</taxon>
        <taxon>Chalcidoidea</taxon>
        <taxon>Agaonidae</taxon>
        <taxon>Agaoninae</taxon>
        <taxon>Ceratosolen</taxon>
    </lineage>
</organism>
<keyword evidence="2 4" id="KW-0863">Zinc-finger</keyword>
<keyword evidence="1" id="KW-0479">Metal-binding</keyword>
<proteinExistence type="predicted"/>
<keyword evidence="3" id="KW-0862">Zinc</keyword>
<dbReference type="PANTHER" id="PTHR20922">
    <property type="entry name" value="DNL-TYPE ZINC FINGER PROTEIN"/>
    <property type="match status" value="1"/>
</dbReference>
<dbReference type="KEGG" id="csol:105368966"/>
<evidence type="ECO:0000259" key="5">
    <source>
        <dbReference type="PROSITE" id="PS51501"/>
    </source>
</evidence>
<dbReference type="GO" id="GO:0006457">
    <property type="term" value="P:protein folding"/>
    <property type="evidence" value="ECO:0007669"/>
    <property type="project" value="TreeGrafter"/>
</dbReference>
<evidence type="ECO:0000256" key="1">
    <source>
        <dbReference type="ARBA" id="ARBA00022723"/>
    </source>
</evidence>
<accession>A0AAJ7E3H3</accession>
<gene>
    <name evidence="7" type="primary">LOC105368966</name>
</gene>
<dbReference type="RefSeq" id="XP_011506470.1">
    <property type="nucleotide sequence ID" value="XM_011508168.1"/>
</dbReference>
<evidence type="ECO:0000313" key="7">
    <source>
        <dbReference type="RefSeq" id="XP_011506470.1"/>
    </source>
</evidence>
<name>A0AAJ7E3H3_9HYME</name>
<evidence type="ECO:0000256" key="2">
    <source>
        <dbReference type="ARBA" id="ARBA00022771"/>
    </source>
</evidence>
<dbReference type="InterPro" id="IPR024158">
    <property type="entry name" value="Mt_import_TIM15"/>
</dbReference>
<reference evidence="7" key="1">
    <citation type="submission" date="2025-08" db="UniProtKB">
        <authorList>
            <consortium name="RefSeq"/>
        </authorList>
    </citation>
    <scope>IDENTIFICATION</scope>
</reference>